<feature type="domain" description="Fungal STAND N-terminal Goodbye" evidence="3">
    <location>
        <begin position="46"/>
        <end position="136"/>
    </location>
</feature>
<protein>
    <submittedName>
        <fullName evidence="5">Uncharacterized protein</fullName>
    </submittedName>
</protein>
<feature type="region of interest" description="Disordered" evidence="2">
    <location>
        <begin position="1355"/>
        <end position="1414"/>
    </location>
</feature>
<dbReference type="InterPro" id="IPR011990">
    <property type="entry name" value="TPR-like_helical_dom_sf"/>
</dbReference>
<evidence type="ECO:0000256" key="1">
    <source>
        <dbReference type="ARBA" id="ARBA00022737"/>
    </source>
</evidence>
<dbReference type="Gene3D" id="1.25.40.10">
    <property type="entry name" value="Tetratricopeptide repeat domain"/>
    <property type="match status" value="1"/>
</dbReference>
<dbReference type="InterPro" id="IPR027417">
    <property type="entry name" value="P-loop_NTPase"/>
</dbReference>
<dbReference type="InterPro" id="IPR056884">
    <property type="entry name" value="NPHP3-like_N"/>
</dbReference>
<feature type="compositionally biased region" description="Polar residues" evidence="2">
    <location>
        <begin position="1383"/>
        <end position="1395"/>
    </location>
</feature>
<dbReference type="EMBL" id="ML991780">
    <property type="protein sequence ID" value="KAF2237475.1"/>
    <property type="molecule type" value="Genomic_DNA"/>
</dbReference>
<dbReference type="Pfam" id="PF24883">
    <property type="entry name" value="NPHP3_N"/>
    <property type="match status" value="1"/>
</dbReference>
<sequence>MATEATISSPFSEEEDLEQAWNKLMARLGNEASFNIPLDPGQAPSIEQITAMINPPKADSATKTTAKAIFSKTLKFIDSFGSMIAQGASVVFGPSNQVFNAVSFLIKVSQETQTVFDNLTALMDRLGVFLERLGMYCDQKDVDVKLDKNLRRSVYRVLEHFITIMAKSYQLTHSWRGIEEPHGLTGKFESMKARVKVAVKVGAFGDDSGIQDAMAKFENLIAEVSKVQIDEIHRGMSDAARRICSLSIEVHAMNTTMQESVALLQENSVIQGQNSTTLEQLRISDGDNKTKNTVMNALNIKSGEMESVLQTHGDFSNRTAGTGQWLFEYNDFQHWKDVRICKSTDNTYNVFSIQGPEGYGKSYLSHAVVDYLNGESRSEAKQLNMRVAWYDIPKEPKRNAVNQAFRYLIWQLAKDQAYLQFLHAVCKGYNMTDHQDTSVIWKQLVADYSKKRPGVTFFIVLDGVNRLDPDDRGPLRDVVDSIMSRQNNSEDLRIRLFLTGDSEGFESMRGIPNLALPSIDLLPSKNTPSEELKQHGDIKQFVTSRLDMIRIFHGMLPSEQEALRAKILERLLAAARGNYNTINRILYDIEVSDDLTQVEDVLNRVDEDSAQAIKREINALNERLGGQYIKQLNTIFMWIATARSPPDASLLSSALSMTFGESGLLKPVEYLKKNCSSLVDISKDEEVRFAPDAERSLRESDDRRLTVSEDEIRLIQAVLQTNFQRVFGDLDIYDKFDFKRFFEEKRNAEIDLVHLDPSEENAVRVLEACVTAVCDFYDSEKHQALRQYASRYFDKHIVDVNLDQVDSNLKQNIGQRLFRMLREDTVIDVWANTDEIMSMIDWFCDGNVFCETVVNWMKDPDVRKSILAVSTDIEWVTEVTSGKVAKEKVLQHVARCILQRWYKDDDDWPWRVVYWLRGYFQKAGPHADLYAQASSYDDASVQEIQDWEKWALTELQRQTDDAWFYFRMASVYNVSQMFAERHRSDEFLAIACARCDQAVKFDQNLWQAQMLRATILYSLREDRACIEQLEAIMSSHDSLLGKDEKYEKAYWDSLVGTMGDCHLRLAQFSTAATWYWRTFDHALEIKSFSETAEDHVCALVGALNKQGSISDALEILHRLNRNMQDGQSWLMKTLQKPYSDMHNHMVVLAHTLQLFSEMDILYDSVRENNLALEASGASLHLRFCRWRLRWFCGPLDIRGSCLNEMESIIRITKDENKEWSGFTRRSAVKELAHALRTMAMQARGNPTESQLHLDRLSGLSSDTSDMAARFWWKDVRLILGRCYHLAGDDDKAHKVLRPLVRKAIHLGKEDRTAAEGYEQLALILPVLDDDINALAAWSLLEPLREDKVERVAKTDAKYTEDSMNSSSEAQTASNLANGDELDGNTSHDPNSTIEQGTIPDVSSAAIPVDSRPPKLKGQSYFSCNGGCDRNWSYADDIWTCRDCFETQFDQQCYEKLKAGQLDVLTCHQDHKHLHIPKFDEKAWRAQDPESVKVGSEVMKRKRWLTELGKQWDIDSLERAVIFIERWKKIWLLRRKIEANQQDASKPTVSNSALRSVSPQGPS</sequence>
<dbReference type="SUPFAM" id="SSF52540">
    <property type="entry name" value="P-loop containing nucleoside triphosphate hydrolases"/>
    <property type="match status" value="1"/>
</dbReference>
<name>A0A6A6HH69_VIRVR</name>
<dbReference type="Gene3D" id="3.40.50.300">
    <property type="entry name" value="P-loop containing nucleotide triphosphate hydrolases"/>
    <property type="match status" value="1"/>
</dbReference>
<dbReference type="PANTHER" id="PTHR10039:SF17">
    <property type="entry name" value="FUNGAL STAND N-TERMINAL GOODBYE DOMAIN-CONTAINING PROTEIN-RELATED"/>
    <property type="match status" value="1"/>
</dbReference>
<accession>A0A6A6HH69</accession>
<organism evidence="5 6">
    <name type="scientific">Viridothelium virens</name>
    <name type="common">Speckled blister lichen</name>
    <name type="synonym">Trypethelium virens</name>
    <dbReference type="NCBI Taxonomy" id="1048519"/>
    <lineage>
        <taxon>Eukaryota</taxon>
        <taxon>Fungi</taxon>
        <taxon>Dikarya</taxon>
        <taxon>Ascomycota</taxon>
        <taxon>Pezizomycotina</taxon>
        <taxon>Dothideomycetes</taxon>
        <taxon>Dothideomycetes incertae sedis</taxon>
        <taxon>Trypetheliales</taxon>
        <taxon>Trypetheliaceae</taxon>
        <taxon>Viridothelium</taxon>
    </lineage>
</organism>
<evidence type="ECO:0000313" key="5">
    <source>
        <dbReference type="EMBL" id="KAF2237475.1"/>
    </source>
</evidence>
<feature type="compositionally biased region" description="Polar residues" evidence="2">
    <location>
        <begin position="1361"/>
        <end position="1376"/>
    </location>
</feature>
<proteinExistence type="predicted"/>
<evidence type="ECO:0000259" key="3">
    <source>
        <dbReference type="Pfam" id="PF17109"/>
    </source>
</evidence>
<evidence type="ECO:0000259" key="4">
    <source>
        <dbReference type="Pfam" id="PF24883"/>
    </source>
</evidence>
<dbReference type="InterPro" id="IPR031350">
    <property type="entry name" value="Goodbye_dom"/>
</dbReference>
<feature type="domain" description="Nephrocystin 3-like N-terminal" evidence="4">
    <location>
        <begin position="321"/>
        <end position="499"/>
    </location>
</feature>
<dbReference type="PANTHER" id="PTHR10039">
    <property type="entry name" value="AMELOGENIN"/>
    <property type="match status" value="1"/>
</dbReference>
<reference evidence="5" key="1">
    <citation type="journal article" date="2020" name="Stud. Mycol.">
        <title>101 Dothideomycetes genomes: a test case for predicting lifestyles and emergence of pathogens.</title>
        <authorList>
            <person name="Haridas S."/>
            <person name="Albert R."/>
            <person name="Binder M."/>
            <person name="Bloem J."/>
            <person name="Labutti K."/>
            <person name="Salamov A."/>
            <person name="Andreopoulos B."/>
            <person name="Baker S."/>
            <person name="Barry K."/>
            <person name="Bills G."/>
            <person name="Bluhm B."/>
            <person name="Cannon C."/>
            <person name="Castanera R."/>
            <person name="Culley D."/>
            <person name="Daum C."/>
            <person name="Ezra D."/>
            <person name="Gonzalez J."/>
            <person name="Henrissat B."/>
            <person name="Kuo A."/>
            <person name="Liang C."/>
            <person name="Lipzen A."/>
            <person name="Lutzoni F."/>
            <person name="Magnuson J."/>
            <person name="Mondo S."/>
            <person name="Nolan M."/>
            <person name="Ohm R."/>
            <person name="Pangilinan J."/>
            <person name="Park H.-J."/>
            <person name="Ramirez L."/>
            <person name="Alfaro M."/>
            <person name="Sun H."/>
            <person name="Tritt A."/>
            <person name="Yoshinaga Y."/>
            <person name="Zwiers L.-H."/>
            <person name="Turgeon B."/>
            <person name="Goodwin S."/>
            <person name="Spatafora J."/>
            <person name="Crous P."/>
            <person name="Grigoriev I."/>
        </authorList>
    </citation>
    <scope>NUCLEOTIDE SEQUENCE</scope>
    <source>
        <strain evidence="5">Tuck. ex Michener</strain>
    </source>
</reference>
<dbReference type="Proteomes" id="UP000800092">
    <property type="component" value="Unassembled WGS sequence"/>
</dbReference>
<keyword evidence="6" id="KW-1185">Reference proteome</keyword>
<keyword evidence="1" id="KW-0677">Repeat</keyword>
<gene>
    <name evidence="5" type="ORF">EV356DRAFT_511598</name>
</gene>
<dbReference type="OrthoDB" id="2913095at2759"/>
<evidence type="ECO:0000256" key="2">
    <source>
        <dbReference type="SAM" id="MobiDB-lite"/>
    </source>
</evidence>
<evidence type="ECO:0000313" key="6">
    <source>
        <dbReference type="Proteomes" id="UP000800092"/>
    </source>
</evidence>
<dbReference type="Pfam" id="PF17109">
    <property type="entry name" value="Goodbye"/>
    <property type="match status" value="1"/>
</dbReference>
<feature type="region of interest" description="Disordered" evidence="2">
    <location>
        <begin position="1541"/>
        <end position="1562"/>
    </location>
</feature>